<evidence type="ECO:0000256" key="2">
    <source>
        <dbReference type="SAM" id="SignalP"/>
    </source>
</evidence>
<feature type="chain" id="PRO_5042039537" evidence="2">
    <location>
        <begin position="25"/>
        <end position="171"/>
    </location>
</feature>
<keyword evidence="1" id="KW-0812">Transmembrane</keyword>
<gene>
    <name evidence="3" type="ORF">L9F63_020095</name>
</gene>
<keyword evidence="4" id="KW-1185">Reference proteome</keyword>
<evidence type="ECO:0000313" key="4">
    <source>
        <dbReference type="Proteomes" id="UP001233999"/>
    </source>
</evidence>
<accession>A0AAD7ZTP5</accession>
<protein>
    <submittedName>
        <fullName evidence="3">Uncharacterized protein</fullName>
    </submittedName>
</protein>
<keyword evidence="1" id="KW-0472">Membrane</keyword>
<sequence>MKLAIAIWCFGLVLLSSYQLLAYTASHYGDICDEDTGCTDHRMSCTLNNTDDPYKICLCTSRFFIWSEDFQQCVQAMNMSAILKALLEHRDAHTLNSVSEHETFVKLGAVGLIAVFTLLIFIMCCIAYGCCACTRVNDKDVQHSPLIKGERNKWEDLPSTMPATFDHDIDI</sequence>
<dbReference type="Proteomes" id="UP001233999">
    <property type="component" value="Unassembled WGS sequence"/>
</dbReference>
<organism evidence="3 4">
    <name type="scientific">Diploptera punctata</name>
    <name type="common">Pacific beetle cockroach</name>
    <dbReference type="NCBI Taxonomy" id="6984"/>
    <lineage>
        <taxon>Eukaryota</taxon>
        <taxon>Metazoa</taxon>
        <taxon>Ecdysozoa</taxon>
        <taxon>Arthropoda</taxon>
        <taxon>Hexapoda</taxon>
        <taxon>Insecta</taxon>
        <taxon>Pterygota</taxon>
        <taxon>Neoptera</taxon>
        <taxon>Polyneoptera</taxon>
        <taxon>Dictyoptera</taxon>
        <taxon>Blattodea</taxon>
        <taxon>Blaberoidea</taxon>
        <taxon>Blaberidae</taxon>
        <taxon>Diplopterinae</taxon>
        <taxon>Diploptera</taxon>
    </lineage>
</organism>
<evidence type="ECO:0000313" key="3">
    <source>
        <dbReference type="EMBL" id="KAJ9586261.1"/>
    </source>
</evidence>
<reference evidence="3" key="1">
    <citation type="journal article" date="2023" name="IScience">
        <title>Live-bearing cockroach genome reveals convergent evolutionary mechanisms linked to viviparity in insects and beyond.</title>
        <authorList>
            <person name="Fouks B."/>
            <person name="Harrison M.C."/>
            <person name="Mikhailova A.A."/>
            <person name="Marchal E."/>
            <person name="English S."/>
            <person name="Carruthers M."/>
            <person name="Jennings E.C."/>
            <person name="Chiamaka E.L."/>
            <person name="Frigard R.A."/>
            <person name="Pippel M."/>
            <person name="Attardo G.M."/>
            <person name="Benoit J.B."/>
            <person name="Bornberg-Bauer E."/>
            <person name="Tobe S.S."/>
        </authorList>
    </citation>
    <scope>NUCLEOTIDE SEQUENCE</scope>
    <source>
        <strain evidence="3">Stay&amp;Tobe</strain>
    </source>
</reference>
<feature type="transmembrane region" description="Helical" evidence="1">
    <location>
        <begin position="107"/>
        <end position="130"/>
    </location>
</feature>
<proteinExistence type="predicted"/>
<dbReference type="AlphaFoldDB" id="A0AAD7ZTP5"/>
<evidence type="ECO:0000256" key="1">
    <source>
        <dbReference type="SAM" id="Phobius"/>
    </source>
</evidence>
<comment type="caution">
    <text evidence="3">The sequence shown here is derived from an EMBL/GenBank/DDBJ whole genome shotgun (WGS) entry which is preliminary data.</text>
</comment>
<reference evidence="3" key="2">
    <citation type="submission" date="2023-05" db="EMBL/GenBank/DDBJ databases">
        <authorList>
            <person name="Fouks B."/>
        </authorList>
    </citation>
    <scope>NUCLEOTIDE SEQUENCE</scope>
    <source>
        <strain evidence="3">Stay&amp;Tobe</strain>
        <tissue evidence="3">Testes</tissue>
    </source>
</reference>
<dbReference type="EMBL" id="JASPKZ010007181">
    <property type="protein sequence ID" value="KAJ9586261.1"/>
    <property type="molecule type" value="Genomic_DNA"/>
</dbReference>
<feature type="signal peptide" evidence="2">
    <location>
        <begin position="1"/>
        <end position="24"/>
    </location>
</feature>
<name>A0AAD7ZTP5_DIPPU</name>
<keyword evidence="2" id="KW-0732">Signal</keyword>
<keyword evidence="1" id="KW-1133">Transmembrane helix</keyword>